<organism evidence="2 3">
    <name type="scientific">Pogonomyrmex barbatus</name>
    <name type="common">red harvester ant</name>
    <dbReference type="NCBI Taxonomy" id="144034"/>
    <lineage>
        <taxon>Eukaryota</taxon>
        <taxon>Metazoa</taxon>
        <taxon>Ecdysozoa</taxon>
        <taxon>Arthropoda</taxon>
        <taxon>Hexapoda</taxon>
        <taxon>Insecta</taxon>
        <taxon>Pterygota</taxon>
        <taxon>Neoptera</taxon>
        <taxon>Endopterygota</taxon>
        <taxon>Hymenoptera</taxon>
        <taxon>Apocrita</taxon>
        <taxon>Aculeata</taxon>
        <taxon>Formicoidea</taxon>
        <taxon>Formicidae</taxon>
        <taxon>Myrmicinae</taxon>
        <taxon>Pogonomyrmex</taxon>
    </lineage>
</organism>
<keyword evidence="2" id="KW-1185">Reference proteome</keyword>
<protein>
    <submittedName>
        <fullName evidence="3">Uncharacterized protein LOC105427840</fullName>
    </submittedName>
</protein>
<proteinExistence type="predicted"/>
<evidence type="ECO:0000313" key="3">
    <source>
        <dbReference type="RefSeq" id="XP_011638090.1"/>
    </source>
</evidence>
<dbReference type="RefSeq" id="XP_011638090.1">
    <property type="nucleotide sequence ID" value="XM_011639788.2"/>
</dbReference>
<evidence type="ECO:0000313" key="2">
    <source>
        <dbReference type="Proteomes" id="UP000504615"/>
    </source>
</evidence>
<dbReference type="GeneID" id="105427840"/>
<gene>
    <name evidence="3" type="primary">LOC105427840</name>
</gene>
<evidence type="ECO:0000256" key="1">
    <source>
        <dbReference type="SAM" id="MobiDB-lite"/>
    </source>
</evidence>
<feature type="compositionally biased region" description="Basic and acidic residues" evidence="1">
    <location>
        <begin position="55"/>
        <end position="65"/>
    </location>
</feature>
<feature type="region of interest" description="Disordered" evidence="1">
    <location>
        <begin position="123"/>
        <end position="152"/>
    </location>
</feature>
<reference evidence="3" key="1">
    <citation type="submission" date="2025-08" db="UniProtKB">
        <authorList>
            <consortium name="RefSeq"/>
        </authorList>
    </citation>
    <scope>IDENTIFICATION</scope>
</reference>
<dbReference type="AlphaFoldDB" id="A0A6I9X1F1"/>
<sequence length="195" mass="22437">MHARTHAYTRERIKEPWSKDVTAAPGSPPRFARPFRCPSRRVWAAGGEKKRKKENKKEEKEESTRRSVATGDSRYERNRDRVRSVALSSLAPCQRARRLLSLSRRAVLTTPCFPDIFLSGEPKHLSQDDDNDDGGDGDRLQPSAKFHRRSVRHENVKETHFEARRDRFFCAMGKPTGCRRAACDFGMVNVKNVKR</sequence>
<name>A0A6I9X1F1_9HYME</name>
<dbReference type="KEGG" id="pbar:105427840"/>
<feature type="region of interest" description="Disordered" evidence="1">
    <location>
        <begin position="1"/>
        <end position="76"/>
    </location>
</feature>
<feature type="compositionally biased region" description="Basic and acidic residues" evidence="1">
    <location>
        <begin position="8"/>
        <end position="18"/>
    </location>
</feature>
<dbReference type="Proteomes" id="UP000504615">
    <property type="component" value="Unplaced"/>
</dbReference>
<accession>A0A6I9X1F1</accession>